<reference evidence="2 3" key="1">
    <citation type="submission" date="2023-07" db="EMBL/GenBank/DDBJ databases">
        <title>Genomic Encyclopedia of Type Strains, Phase IV (KMG-IV): sequencing the most valuable type-strain genomes for metagenomic binning, comparative biology and taxonomic classification.</title>
        <authorList>
            <person name="Goeker M."/>
        </authorList>
    </citation>
    <scope>NUCLEOTIDE SEQUENCE [LARGE SCALE GENOMIC DNA]</scope>
    <source>
        <strain evidence="2 3">DSM 12751</strain>
    </source>
</reference>
<dbReference type="Proteomes" id="UP001235840">
    <property type="component" value="Unassembled WGS sequence"/>
</dbReference>
<feature type="region of interest" description="Disordered" evidence="1">
    <location>
        <begin position="1"/>
        <end position="51"/>
    </location>
</feature>
<organism evidence="2 3">
    <name type="scientific">Caldalkalibacillus horti</name>
    <dbReference type="NCBI Taxonomy" id="77523"/>
    <lineage>
        <taxon>Bacteria</taxon>
        <taxon>Bacillati</taxon>
        <taxon>Bacillota</taxon>
        <taxon>Bacilli</taxon>
        <taxon>Bacillales</taxon>
        <taxon>Bacillaceae</taxon>
        <taxon>Caldalkalibacillus</taxon>
    </lineage>
</organism>
<dbReference type="EMBL" id="JAUSTY010000004">
    <property type="protein sequence ID" value="MDQ0165290.1"/>
    <property type="molecule type" value="Genomic_DNA"/>
</dbReference>
<evidence type="ECO:0000313" key="3">
    <source>
        <dbReference type="Proteomes" id="UP001235840"/>
    </source>
</evidence>
<comment type="caution">
    <text evidence="2">The sequence shown here is derived from an EMBL/GenBank/DDBJ whole genome shotgun (WGS) entry which is preliminary data.</text>
</comment>
<keyword evidence="3" id="KW-1185">Reference proteome</keyword>
<proteinExistence type="predicted"/>
<name>A0ABT9VWM1_9BACI</name>
<dbReference type="RefSeq" id="WP_307392607.1">
    <property type="nucleotide sequence ID" value="NZ_BAAADK010000045.1"/>
</dbReference>
<gene>
    <name evidence="2" type="ORF">J2S11_001190</name>
</gene>
<sequence length="117" mass="13756">MYPYQQYGQMPASGSGQMPHYPIEPSNQYQQQPFPPQQMPYMPQEPHHHHAPQYAQLKNETLQTVEPFVQYGLREAQHTSYPHAFREVAAITYLIGRGFSPRMAHQIVESWEMNEHF</sequence>
<accession>A0ABT9VWM1</accession>
<evidence type="ECO:0000313" key="2">
    <source>
        <dbReference type="EMBL" id="MDQ0165290.1"/>
    </source>
</evidence>
<protein>
    <submittedName>
        <fullName evidence="2">Uncharacterized protein</fullName>
    </submittedName>
</protein>
<evidence type="ECO:0000256" key="1">
    <source>
        <dbReference type="SAM" id="MobiDB-lite"/>
    </source>
</evidence>
<feature type="compositionally biased region" description="Polar residues" evidence="1">
    <location>
        <begin position="1"/>
        <end position="16"/>
    </location>
</feature>